<comment type="caution">
    <text evidence="2">The sequence shown here is derived from an EMBL/GenBank/DDBJ whole genome shotgun (WGS) entry which is preliminary data.</text>
</comment>
<dbReference type="AlphaFoldDB" id="A0A2W7NA12"/>
<organism evidence="2 3">
    <name type="scientific">Breznakibacter xylanolyticus</name>
    <dbReference type="NCBI Taxonomy" id="990"/>
    <lineage>
        <taxon>Bacteria</taxon>
        <taxon>Pseudomonadati</taxon>
        <taxon>Bacteroidota</taxon>
        <taxon>Bacteroidia</taxon>
        <taxon>Marinilabiliales</taxon>
        <taxon>Marinilabiliaceae</taxon>
        <taxon>Breznakibacter</taxon>
    </lineage>
</organism>
<dbReference type="PIRSF" id="PIRSF031924">
    <property type="entry name" value="Pi-irrepressible_AP"/>
    <property type="match status" value="1"/>
</dbReference>
<keyword evidence="3" id="KW-1185">Reference proteome</keyword>
<evidence type="ECO:0000256" key="1">
    <source>
        <dbReference type="SAM" id="SignalP"/>
    </source>
</evidence>
<dbReference type="Gene3D" id="3.40.720.10">
    <property type="entry name" value="Alkaline Phosphatase, subunit A"/>
    <property type="match status" value="1"/>
</dbReference>
<keyword evidence="1" id="KW-0732">Signal</keyword>
<sequence>MRKLFVWLALGAAMVAKAEVPTPPRLVVVVMVDELGAEQLFLWQKKFEKGGFARLLNQGMIYPNVMLNSTSLYEGTSVASFYTGATPSVHGVVSRQWFDRFSQRTIDVLQGYSQEPVNDSVVPYRNTSLLCSTLGDELRRVYPGKSQVRAIGLSPHIITWAKGNNPDGYYVLDSQTGMMRNGSKTHLPQWVHDFNGKGFADLYRQREWGPLNDINDYYASKFRNQGQSRNFLYKLNASPGYGHMVHSPYGNLMMRDFAVAMLLNENLGRDAYPDLLTVSFSLKPGVVRNAGQYDAEVEDMMLRLDREMTGLVGFLDEVLGLDKVLVVLTGAFNRSALPTDNIQADIPTGAFNGRKALSLLNLYFMAKHGQGKWVQAYHDGSFYLNEKLIADKKISMDEMRREAADLLIQMSGVARAYTYDQLMNESSALVGGVVYQSFHAKRSGDVLIELEPGWGEELDNGEVVPRPQLNRQVPVVFFGASVPHGIVHRPCNVVDVAPTISSFLQIAMPNGNVGSPMTEVFGR</sequence>
<dbReference type="InterPro" id="IPR002591">
    <property type="entry name" value="Phosphodiest/P_Trfase"/>
</dbReference>
<dbReference type="Proteomes" id="UP000249239">
    <property type="component" value="Unassembled WGS sequence"/>
</dbReference>
<name>A0A2W7NA12_9BACT</name>
<dbReference type="RefSeq" id="WP_111445439.1">
    <property type="nucleotide sequence ID" value="NZ_QKZK01000011.1"/>
</dbReference>
<dbReference type="OrthoDB" id="9766127at2"/>
<evidence type="ECO:0000313" key="2">
    <source>
        <dbReference type="EMBL" id="PZX16908.1"/>
    </source>
</evidence>
<proteinExistence type="predicted"/>
<dbReference type="SUPFAM" id="SSF53649">
    <property type="entry name" value="Alkaline phosphatase-like"/>
    <property type="match status" value="1"/>
</dbReference>
<reference evidence="2 3" key="1">
    <citation type="submission" date="2018-06" db="EMBL/GenBank/DDBJ databases">
        <title>Genomic Encyclopedia of Archaeal and Bacterial Type Strains, Phase II (KMG-II): from individual species to whole genera.</title>
        <authorList>
            <person name="Goeker M."/>
        </authorList>
    </citation>
    <scope>NUCLEOTIDE SEQUENCE [LARGE SCALE GENOMIC DNA]</scope>
    <source>
        <strain evidence="2 3">DSM 6779</strain>
    </source>
</reference>
<evidence type="ECO:0000313" key="3">
    <source>
        <dbReference type="Proteomes" id="UP000249239"/>
    </source>
</evidence>
<dbReference type="GO" id="GO:0004035">
    <property type="term" value="F:alkaline phosphatase activity"/>
    <property type="evidence" value="ECO:0007669"/>
    <property type="project" value="InterPro"/>
</dbReference>
<accession>A0A2W7NA12</accession>
<feature type="signal peptide" evidence="1">
    <location>
        <begin position="1"/>
        <end position="18"/>
    </location>
</feature>
<dbReference type="InterPro" id="IPR017850">
    <property type="entry name" value="Alkaline_phosphatase_core_sf"/>
</dbReference>
<dbReference type="InterPro" id="IPR026263">
    <property type="entry name" value="Alkaline_phosphatase_prok"/>
</dbReference>
<gene>
    <name evidence="2" type="ORF">LX69_01723</name>
</gene>
<protein>
    <submittedName>
        <fullName evidence="2">Type I phosphodiesterase/nucleotide pyrophosphatase</fullName>
    </submittedName>
</protein>
<dbReference type="Gene3D" id="3.30.1360.150">
    <property type="match status" value="1"/>
</dbReference>
<dbReference type="EMBL" id="QKZK01000011">
    <property type="protein sequence ID" value="PZX16908.1"/>
    <property type="molecule type" value="Genomic_DNA"/>
</dbReference>
<dbReference type="Pfam" id="PF01663">
    <property type="entry name" value="Phosphodiest"/>
    <property type="match status" value="1"/>
</dbReference>
<feature type="chain" id="PRO_5016143065" evidence="1">
    <location>
        <begin position="19"/>
        <end position="523"/>
    </location>
</feature>